<organism evidence="1">
    <name type="scientific">marine metagenome</name>
    <dbReference type="NCBI Taxonomy" id="408172"/>
    <lineage>
        <taxon>unclassified sequences</taxon>
        <taxon>metagenomes</taxon>
        <taxon>ecological metagenomes</taxon>
    </lineage>
</organism>
<dbReference type="AlphaFoldDB" id="A0A382J7X5"/>
<gene>
    <name evidence="1" type="ORF">METZ01_LOCUS261024</name>
</gene>
<protein>
    <submittedName>
        <fullName evidence="1">Uncharacterized protein</fullName>
    </submittedName>
</protein>
<proteinExistence type="predicted"/>
<feature type="non-terminal residue" evidence="1">
    <location>
        <position position="81"/>
    </location>
</feature>
<evidence type="ECO:0000313" key="1">
    <source>
        <dbReference type="EMBL" id="SVC08170.1"/>
    </source>
</evidence>
<sequence length="81" mass="9511">MTISKILLLIIITYSLSWSQTVITIYNQNKAFINEVRELNLNKHGKQYISIYNLPIYVDPSSINLFSNDIKFNSKEFFHNP</sequence>
<reference evidence="1" key="1">
    <citation type="submission" date="2018-05" db="EMBL/GenBank/DDBJ databases">
        <authorList>
            <person name="Lanie J.A."/>
            <person name="Ng W.-L."/>
            <person name="Kazmierczak K.M."/>
            <person name="Andrzejewski T.M."/>
            <person name="Davidsen T.M."/>
            <person name="Wayne K.J."/>
            <person name="Tettelin H."/>
            <person name="Glass J.I."/>
            <person name="Rusch D."/>
            <person name="Podicherti R."/>
            <person name="Tsui H.-C.T."/>
            <person name="Winkler M.E."/>
        </authorList>
    </citation>
    <scope>NUCLEOTIDE SEQUENCE</scope>
</reference>
<accession>A0A382J7X5</accession>
<name>A0A382J7X5_9ZZZZ</name>
<dbReference type="EMBL" id="UINC01072492">
    <property type="protein sequence ID" value="SVC08170.1"/>
    <property type="molecule type" value="Genomic_DNA"/>
</dbReference>